<sequence length="64" mass="6890">MAEAHCIFDDCVEPVTTSLPLTLKGVRHTLDVCADHAHDIDWGVIAEEELAVQIEGKFGSQGVA</sequence>
<dbReference type="OrthoDB" id="5126194at2"/>
<dbReference type="Proteomes" id="UP000256709">
    <property type="component" value="Unassembled WGS sequence"/>
</dbReference>
<dbReference type="AlphaFoldDB" id="A0A3E0W282"/>
<accession>A0A3E0W282</accession>
<comment type="caution">
    <text evidence="1">The sequence shown here is derived from an EMBL/GenBank/DDBJ whole genome shotgun (WGS) entry which is preliminary data.</text>
</comment>
<evidence type="ECO:0000313" key="2">
    <source>
        <dbReference type="Proteomes" id="UP000256709"/>
    </source>
</evidence>
<organism evidence="1 2">
    <name type="scientific">Subtercola boreus</name>
    <dbReference type="NCBI Taxonomy" id="120213"/>
    <lineage>
        <taxon>Bacteria</taxon>
        <taxon>Bacillati</taxon>
        <taxon>Actinomycetota</taxon>
        <taxon>Actinomycetes</taxon>
        <taxon>Micrococcales</taxon>
        <taxon>Microbacteriaceae</taxon>
        <taxon>Subtercola</taxon>
    </lineage>
</organism>
<reference evidence="1 2" key="1">
    <citation type="submission" date="2017-04" db="EMBL/GenBank/DDBJ databases">
        <title>Comparative genome analysis of Subtercola boreus.</title>
        <authorList>
            <person name="Cho Y.-J."/>
            <person name="Cho A."/>
            <person name="Kim O.-S."/>
            <person name="Lee J.-I."/>
        </authorList>
    </citation>
    <scope>NUCLEOTIDE SEQUENCE [LARGE SCALE GENOMIC DNA]</scope>
    <source>
        <strain evidence="1 2">P27444</strain>
    </source>
</reference>
<dbReference type="EMBL" id="NBXA01000003">
    <property type="protein sequence ID" value="RFA16266.1"/>
    <property type="molecule type" value="Genomic_DNA"/>
</dbReference>
<dbReference type="RefSeq" id="WP_116281664.1">
    <property type="nucleotide sequence ID" value="NZ_NBXA01000003.1"/>
</dbReference>
<evidence type="ECO:0000313" key="1">
    <source>
        <dbReference type="EMBL" id="RFA16266.1"/>
    </source>
</evidence>
<name>A0A3E0W282_9MICO</name>
<protein>
    <submittedName>
        <fullName evidence="1">Uncharacterized protein</fullName>
    </submittedName>
</protein>
<proteinExistence type="predicted"/>
<gene>
    <name evidence="1" type="ORF">B7R21_02485</name>
</gene>